<name>A0A1G6LQ36_9BACT</name>
<keyword evidence="2" id="KW-1185">Reference proteome</keyword>
<dbReference type="EMBL" id="FMYP01000032">
    <property type="protein sequence ID" value="SDC45382.1"/>
    <property type="molecule type" value="Genomic_DNA"/>
</dbReference>
<dbReference type="OrthoDB" id="1493205at2"/>
<evidence type="ECO:0000313" key="1">
    <source>
        <dbReference type="EMBL" id="SDC45382.1"/>
    </source>
</evidence>
<dbReference type="AlphaFoldDB" id="A0A1G6LQ36"/>
<sequence length="198" mass="23290">MNYSEDKSWEHFESVFNAKLPVKEAWGKIIDFHEQLKPKKYWDSLRQLEVEPEQEEIKEWMADIVTLSPIPKGIAALWIGITKIYDEEDKKELYAIYLSGAKSYDKDYIDWAVKSTYKPDENFGILDVLNQMDEIIKKDKDDYSFLDWILPLAYCALTLDEIIRTKSMNKQHFLKNNPKLFVTVGFDEGDFVNLTSIE</sequence>
<proteinExistence type="predicted"/>
<gene>
    <name evidence="1" type="ORF">SAMN05216323_103220</name>
</gene>
<accession>A0A1G6LQ36</accession>
<dbReference type="Proteomes" id="UP000199452">
    <property type="component" value="Unassembled WGS sequence"/>
</dbReference>
<protein>
    <submittedName>
        <fullName evidence="1">Uncharacterized protein</fullName>
    </submittedName>
</protein>
<dbReference type="RefSeq" id="WP_092438365.1">
    <property type="nucleotide sequence ID" value="NZ_FMYP01000032.1"/>
</dbReference>
<organism evidence="1 2">
    <name type="scientific">Williamwhitmania taraxaci</name>
    <dbReference type="NCBI Taxonomy" id="1640674"/>
    <lineage>
        <taxon>Bacteria</taxon>
        <taxon>Pseudomonadati</taxon>
        <taxon>Bacteroidota</taxon>
        <taxon>Bacteroidia</taxon>
        <taxon>Bacteroidales</taxon>
        <taxon>Williamwhitmaniaceae</taxon>
        <taxon>Williamwhitmania</taxon>
    </lineage>
</organism>
<evidence type="ECO:0000313" key="2">
    <source>
        <dbReference type="Proteomes" id="UP000199452"/>
    </source>
</evidence>
<reference evidence="1 2" key="1">
    <citation type="submission" date="2016-09" db="EMBL/GenBank/DDBJ databases">
        <authorList>
            <person name="Capua I."/>
            <person name="De Benedictis P."/>
            <person name="Joannis T."/>
            <person name="Lombin L.H."/>
            <person name="Cattoli G."/>
        </authorList>
    </citation>
    <scope>NUCLEOTIDE SEQUENCE [LARGE SCALE GENOMIC DNA]</scope>
    <source>
        <strain evidence="1 2">A7P-90m</strain>
    </source>
</reference>